<evidence type="ECO:0000313" key="4">
    <source>
        <dbReference type="EMBL" id="SDH93435.1"/>
    </source>
</evidence>
<name>A0A1G8GGD9_9CLOT</name>
<dbReference type="RefSeq" id="WP_031573061.1">
    <property type="nucleotide sequence ID" value="NZ_FNDZ01000001.1"/>
</dbReference>
<proteinExistence type="predicted"/>
<keyword evidence="1" id="KW-0560">Oxidoreductase</keyword>
<dbReference type="FunFam" id="3.40.50.970:FF:000022">
    <property type="entry name" value="2-oxoglutarate ferredoxin oxidoreductase alpha subunit"/>
    <property type="match status" value="1"/>
</dbReference>
<dbReference type="Pfam" id="PF01558">
    <property type="entry name" value="POR"/>
    <property type="match status" value="1"/>
</dbReference>
<dbReference type="Gene3D" id="3.40.50.920">
    <property type="match status" value="1"/>
</dbReference>
<dbReference type="Gene3D" id="3.40.920.10">
    <property type="entry name" value="Pyruvate-ferredoxin oxidoreductase, PFOR, domain III"/>
    <property type="match status" value="1"/>
</dbReference>
<evidence type="ECO:0000256" key="1">
    <source>
        <dbReference type="ARBA" id="ARBA00023002"/>
    </source>
</evidence>
<protein>
    <submittedName>
        <fullName evidence="4">2-oxoglutarate ferredoxin oxidoreductase subunit alpha</fullName>
    </submittedName>
</protein>
<dbReference type="SUPFAM" id="SSF52922">
    <property type="entry name" value="TK C-terminal domain-like"/>
    <property type="match status" value="1"/>
</dbReference>
<dbReference type="SUPFAM" id="SSF53323">
    <property type="entry name" value="Pyruvate-ferredoxin oxidoreductase, PFOR, domain III"/>
    <property type="match status" value="1"/>
</dbReference>
<dbReference type="GO" id="GO:0016903">
    <property type="term" value="F:oxidoreductase activity, acting on the aldehyde or oxo group of donors"/>
    <property type="evidence" value="ECO:0007669"/>
    <property type="project" value="InterPro"/>
</dbReference>
<dbReference type="EMBL" id="FNDZ01000001">
    <property type="protein sequence ID" value="SDH93435.1"/>
    <property type="molecule type" value="Genomic_DNA"/>
</dbReference>
<reference evidence="4 5" key="1">
    <citation type="submission" date="2016-10" db="EMBL/GenBank/DDBJ databases">
        <authorList>
            <person name="de Groot N.N."/>
        </authorList>
    </citation>
    <scope>NUCLEOTIDE SEQUENCE [LARGE SCALE GENOMIC DNA]</scope>
    <source>
        <strain evidence="4 5">CGMCC 1.5058</strain>
    </source>
</reference>
<dbReference type="Gene3D" id="3.40.50.970">
    <property type="match status" value="1"/>
</dbReference>
<dbReference type="Proteomes" id="UP000183255">
    <property type="component" value="Unassembled WGS sequence"/>
</dbReference>
<dbReference type="InterPro" id="IPR002880">
    <property type="entry name" value="Pyrv_Fd/Flavodoxin_OxRdtase_N"/>
</dbReference>
<dbReference type="CDD" id="cd07034">
    <property type="entry name" value="TPP_PYR_PFOR_IOR-alpha_like"/>
    <property type="match status" value="1"/>
</dbReference>
<evidence type="ECO:0000313" key="5">
    <source>
        <dbReference type="Proteomes" id="UP000183255"/>
    </source>
</evidence>
<accession>A0A1G8GGD9</accession>
<dbReference type="PANTHER" id="PTHR32154:SF20">
    <property type="entry name" value="2-OXOGLUTARATE OXIDOREDUCTASE SUBUNIT KORA"/>
    <property type="match status" value="1"/>
</dbReference>
<dbReference type="PANTHER" id="PTHR32154">
    <property type="entry name" value="PYRUVATE-FLAVODOXIN OXIDOREDUCTASE-RELATED"/>
    <property type="match status" value="1"/>
</dbReference>
<feature type="domain" description="Pyruvate flavodoxin/ferredoxin oxidoreductase pyrimidine binding" evidence="3">
    <location>
        <begin position="193"/>
        <end position="432"/>
    </location>
</feature>
<dbReference type="AlphaFoldDB" id="A0A1G8GGD9"/>
<dbReference type="InterPro" id="IPR009014">
    <property type="entry name" value="Transketo_C/PFOR_II"/>
</dbReference>
<sequence>MDFNLLIGGAAGQGMETFSATLSKILQKRGYHLFTLQDYMSRVRGGHNFFQIRFSENLVKTHRDDLDGIIALNSETIDLHLNRLHENGFIIADEDVPHHDPRLITIPAKRLAKEVGNPKVQSSAILGALLKIYGMDLSFVEEIFSYKFDDKVVQQNMEAFKKGYELTESRFVEPERSTEKTMMLQANESIALGALAAGLKFYSAYPMTPATSIMSYLVKKSFDAKVVVEQAEDEIAAINMAIGASYAGVRSMTGTSGGGYSLMVEAVGMAGIMETPLVIAEIQRPGPATGLPTRTEQSDLNFVIHSSHGEFPKMVIALRNPEDAFYQTARAFNLADKYQIPVIILGDQYMADAIRTVKPFDLSKVKIDRNLADESVYQNGKEYRRYELTETGVSPRLIPGKVEGTMVNVDSDEHDEFGNITESAEVRVRMVDKRAKKLELLKEDLLEPELLGSEDPDILLLGFGSLHSPLSEAVELLNAESGSKFSALVFGDIWPLPTKKLEELSSKVKLLINVEQNSTGQLAALISQVTGIRVHQSVLKYDGRPLSATEIRDKVLEGLK</sequence>
<evidence type="ECO:0000259" key="3">
    <source>
        <dbReference type="Pfam" id="PF01855"/>
    </source>
</evidence>
<dbReference type="InterPro" id="IPR002869">
    <property type="entry name" value="Pyrv_flavodox_OxRed_cen"/>
</dbReference>
<feature type="domain" description="Pyruvate/ketoisovalerate oxidoreductase catalytic" evidence="2">
    <location>
        <begin position="11"/>
        <end position="165"/>
    </location>
</feature>
<organism evidence="4 5">
    <name type="scientific">Proteiniclasticum ruminis</name>
    <dbReference type="NCBI Taxonomy" id="398199"/>
    <lineage>
        <taxon>Bacteria</taxon>
        <taxon>Bacillati</taxon>
        <taxon>Bacillota</taxon>
        <taxon>Clostridia</taxon>
        <taxon>Eubacteriales</taxon>
        <taxon>Clostridiaceae</taxon>
        <taxon>Proteiniclasticum</taxon>
    </lineage>
</organism>
<dbReference type="InterPro" id="IPR050722">
    <property type="entry name" value="Pyruvate:ferred/Flavod_OxRd"/>
</dbReference>
<dbReference type="InterPro" id="IPR019752">
    <property type="entry name" value="Pyrv/ketoisovalerate_OxRed_cat"/>
</dbReference>
<dbReference type="InterPro" id="IPR022367">
    <property type="entry name" value="2-oxoacid/accept_OxRdtase_asu"/>
</dbReference>
<dbReference type="GO" id="GO:0006979">
    <property type="term" value="P:response to oxidative stress"/>
    <property type="evidence" value="ECO:0007669"/>
    <property type="project" value="TreeGrafter"/>
</dbReference>
<evidence type="ECO:0000259" key="2">
    <source>
        <dbReference type="Pfam" id="PF01558"/>
    </source>
</evidence>
<gene>
    <name evidence="4" type="ORF">SAMN05421804_101255</name>
</gene>
<dbReference type="NCBIfam" id="TIGR03710">
    <property type="entry name" value="OAFO_sf"/>
    <property type="match status" value="1"/>
</dbReference>
<dbReference type="Pfam" id="PF01855">
    <property type="entry name" value="POR_N"/>
    <property type="match status" value="1"/>
</dbReference>
<dbReference type="InterPro" id="IPR029061">
    <property type="entry name" value="THDP-binding"/>
</dbReference>
<dbReference type="SUPFAM" id="SSF52518">
    <property type="entry name" value="Thiamin diphosphate-binding fold (THDP-binding)"/>
    <property type="match status" value="1"/>
</dbReference>